<dbReference type="InterPro" id="IPR000639">
    <property type="entry name" value="Epox_hydrolase-like"/>
</dbReference>
<reference evidence="1" key="3">
    <citation type="submission" date="2015-02" db="UniProtKB">
        <authorList>
            <consortium name="EnsemblProtists"/>
        </authorList>
    </citation>
    <scope>IDENTIFICATION</scope>
    <source>
        <strain evidence="1">DAOM BR144</strain>
    </source>
</reference>
<protein>
    <recommendedName>
        <fullName evidence="3">AB hydrolase-1 domain-containing protein</fullName>
    </recommendedName>
</protein>
<dbReference type="OMA" id="IDIEDRC"/>
<dbReference type="SUPFAM" id="SSF53474">
    <property type="entry name" value="alpha/beta-Hydrolases"/>
    <property type="match status" value="1"/>
</dbReference>
<keyword evidence="2" id="KW-1185">Reference proteome</keyword>
<sequence>MRRTGAWPPSRVFSRAFTATTAAGGGATPPLARRSWIAHRTCGQQHRPLLCSNGARSFVSFIPKANPSVPREHRPPPPPLPEPQHFHLEHENCTIEYIDIKPVCASAAAKDEVTMVLVHGAPGTYHDFRHIIPLLQQQRESSTSNMRIIGINLPGFGRSTVDKTAYLDQISAVPAAKLTLQALQALCTPTENVFVMGHSFGAHAAFNLTALNQELRNDNRQQQVNFKGMVLLAPAGCRPHRVLRPKENAMVIRLLRSSNPLVTSMLTQAIKFLYTRMLGFSRENPASHFVAGIVRAGTTDFRVVTDHVLATRSTIPSFIAWSSSDEYMEGEIPVELAQMCHPGPRIAFTGGGHNIQKTRADFLADQVLAWVRQVLHSESKVSNKSRDVDDVQVVP</sequence>
<dbReference type="HOGENOM" id="CLU_065277_0_0_1"/>
<organism evidence="1 2">
    <name type="scientific">Globisporangium ultimum (strain ATCC 200006 / CBS 805.95 / DAOM BR144)</name>
    <name type="common">Pythium ultimum</name>
    <dbReference type="NCBI Taxonomy" id="431595"/>
    <lineage>
        <taxon>Eukaryota</taxon>
        <taxon>Sar</taxon>
        <taxon>Stramenopiles</taxon>
        <taxon>Oomycota</taxon>
        <taxon>Peronosporomycetes</taxon>
        <taxon>Pythiales</taxon>
        <taxon>Pythiaceae</taxon>
        <taxon>Globisporangium</taxon>
    </lineage>
</organism>
<dbReference type="EMBL" id="GL376570">
    <property type="status" value="NOT_ANNOTATED_CDS"/>
    <property type="molecule type" value="Genomic_DNA"/>
</dbReference>
<evidence type="ECO:0000313" key="1">
    <source>
        <dbReference type="EnsemblProtists" id="PYU1_T013030"/>
    </source>
</evidence>
<dbReference type="InParanoid" id="K3X731"/>
<dbReference type="GO" id="GO:0003824">
    <property type="term" value="F:catalytic activity"/>
    <property type="evidence" value="ECO:0007669"/>
    <property type="project" value="InterPro"/>
</dbReference>
<dbReference type="ESTHER" id="pytul-k3x731">
    <property type="family name" value="Duf_1057"/>
</dbReference>
<proteinExistence type="predicted"/>
<dbReference type="STRING" id="431595.K3X731"/>
<name>K3X731_GLOUD</name>
<evidence type="ECO:0000313" key="2">
    <source>
        <dbReference type="Proteomes" id="UP000019132"/>
    </source>
</evidence>
<reference evidence="2" key="2">
    <citation type="submission" date="2010-04" db="EMBL/GenBank/DDBJ databases">
        <authorList>
            <person name="Buell R."/>
            <person name="Hamilton J."/>
            <person name="Hostetler J."/>
        </authorList>
    </citation>
    <scope>NUCLEOTIDE SEQUENCE [LARGE SCALE GENOMIC DNA]</scope>
    <source>
        <strain evidence="2">DAOM:BR144</strain>
    </source>
</reference>
<dbReference type="InterPro" id="IPR029058">
    <property type="entry name" value="AB_hydrolase_fold"/>
</dbReference>
<accession>K3X731</accession>
<dbReference type="PRINTS" id="PR00412">
    <property type="entry name" value="EPOXHYDRLASE"/>
</dbReference>
<reference evidence="2" key="1">
    <citation type="journal article" date="2010" name="Genome Biol.">
        <title>Genome sequence of the necrotrophic plant pathogen Pythium ultimum reveals original pathogenicity mechanisms and effector repertoire.</title>
        <authorList>
            <person name="Levesque C.A."/>
            <person name="Brouwer H."/>
            <person name="Cano L."/>
            <person name="Hamilton J.P."/>
            <person name="Holt C."/>
            <person name="Huitema E."/>
            <person name="Raffaele S."/>
            <person name="Robideau G.P."/>
            <person name="Thines M."/>
            <person name="Win J."/>
            <person name="Zerillo M.M."/>
            <person name="Beakes G.W."/>
            <person name="Boore J.L."/>
            <person name="Busam D."/>
            <person name="Dumas B."/>
            <person name="Ferriera S."/>
            <person name="Fuerstenberg S.I."/>
            <person name="Gachon C.M."/>
            <person name="Gaulin E."/>
            <person name="Govers F."/>
            <person name="Grenville-Briggs L."/>
            <person name="Horner N."/>
            <person name="Hostetler J."/>
            <person name="Jiang R.H."/>
            <person name="Johnson J."/>
            <person name="Krajaejun T."/>
            <person name="Lin H."/>
            <person name="Meijer H.J."/>
            <person name="Moore B."/>
            <person name="Morris P."/>
            <person name="Phuntmart V."/>
            <person name="Puiu D."/>
            <person name="Shetty J."/>
            <person name="Stajich J.E."/>
            <person name="Tripathy S."/>
            <person name="Wawra S."/>
            <person name="van West P."/>
            <person name="Whitty B.R."/>
            <person name="Coutinho P.M."/>
            <person name="Henrissat B."/>
            <person name="Martin F."/>
            <person name="Thomas P.D."/>
            <person name="Tyler B.M."/>
            <person name="De Vries R.P."/>
            <person name="Kamoun S."/>
            <person name="Yandell M."/>
            <person name="Tisserat N."/>
            <person name="Buell C.R."/>
        </authorList>
    </citation>
    <scope>NUCLEOTIDE SEQUENCE</scope>
    <source>
        <strain evidence="2">DAOM:BR144</strain>
    </source>
</reference>
<dbReference type="PANTHER" id="PTHR47533:SF4">
    <property type="entry name" value="AB HYDROLASE-1 DOMAIN-CONTAINING PROTEIN"/>
    <property type="match status" value="1"/>
</dbReference>
<dbReference type="VEuPathDB" id="FungiDB:PYU1_G013003"/>
<dbReference type="PANTHER" id="PTHR47533">
    <property type="entry name" value="PROTEIN CBG21859"/>
    <property type="match status" value="1"/>
</dbReference>
<dbReference type="AlphaFoldDB" id="K3X731"/>
<dbReference type="InterPro" id="IPR010463">
    <property type="entry name" value="DUF1057"/>
</dbReference>
<dbReference type="EnsemblProtists" id="PYU1_T013030">
    <property type="protein sequence ID" value="PYU1_T013030"/>
    <property type="gene ID" value="PYU1_G013003"/>
</dbReference>
<evidence type="ECO:0008006" key="3">
    <source>
        <dbReference type="Google" id="ProtNLM"/>
    </source>
</evidence>
<dbReference type="Pfam" id="PF06342">
    <property type="entry name" value="DUF1057"/>
    <property type="match status" value="1"/>
</dbReference>
<dbReference type="eggNOG" id="ENOG502RUUB">
    <property type="taxonomic scope" value="Eukaryota"/>
</dbReference>
<dbReference type="Gene3D" id="3.40.50.1820">
    <property type="entry name" value="alpha/beta hydrolase"/>
    <property type="match status" value="1"/>
</dbReference>
<dbReference type="Proteomes" id="UP000019132">
    <property type="component" value="Unassembled WGS sequence"/>
</dbReference>